<evidence type="ECO:0000256" key="1">
    <source>
        <dbReference type="SAM" id="SignalP"/>
    </source>
</evidence>
<protein>
    <submittedName>
        <fullName evidence="2">Uncharacterized protein</fullName>
    </submittedName>
</protein>
<proteinExistence type="predicted"/>
<feature type="signal peptide" evidence="1">
    <location>
        <begin position="1"/>
        <end position="18"/>
    </location>
</feature>
<organism evidence="2 3">
    <name type="scientific">Robertkochia marina</name>
    <dbReference type="NCBI Taxonomy" id="1227945"/>
    <lineage>
        <taxon>Bacteria</taxon>
        <taxon>Pseudomonadati</taxon>
        <taxon>Bacteroidota</taxon>
        <taxon>Flavobacteriia</taxon>
        <taxon>Flavobacteriales</taxon>
        <taxon>Flavobacteriaceae</taxon>
        <taxon>Robertkochia</taxon>
    </lineage>
</organism>
<sequence>MKHILAVLALAVGLCSYAQEEAPTVVFDQIMLTPQPEKVVDFHKAVAEHNKQFHAEAPMQVAVYQVMTGPNTGKYIWNLGPCTWEQMDGRPMDAAHDNHWDNNVTPTITTESSATYWKYHPEYSSMNSDFSLNMLGITFWDLKRGMGNFEKVTGIIEKFVKLYRETWPEDQFAIYSNLMGSTGEGRDMAIVGFLDNYGDLAIEHPDLPEKYNAMYGEGSFETDMNLWLEIVQAESNEMWRFMPDLSSRPAAVEITKN</sequence>
<dbReference type="OrthoDB" id="659133at2"/>
<comment type="caution">
    <text evidence="2">The sequence shown here is derived from an EMBL/GenBank/DDBJ whole genome shotgun (WGS) entry which is preliminary data.</text>
</comment>
<accession>A0A4S3M0Q2</accession>
<feature type="chain" id="PRO_5020375935" evidence="1">
    <location>
        <begin position="19"/>
        <end position="257"/>
    </location>
</feature>
<dbReference type="RefSeq" id="WP_136336205.1">
    <property type="nucleotide sequence ID" value="NZ_QXMP01000015.1"/>
</dbReference>
<keyword evidence="1" id="KW-0732">Signal</keyword>
<dbReference type="Proteomes" id="UP000305939">
    <property type="component" value="Unassembled WGS sequence"/>
</dbReference>
<evidence type="ECO:0000313" key="3">
    <source>
        <dbReference type="Proteomes" id="UP000305939"/>
    </source>
</evidence>
<name>A0A4S3M0Q2_9FLAO</name>
<reference evidence="2 3" key="1">
    <citation type="submission" date="2019-04" db="EMBL/GenBank/DDBJ databases">
        <title>Draft genome sequence of Robertkochia marina CC-AMO-30D.</title>
        <authorList>
            <person name="Hameed A."/>
            <person name="Lin S.-Y."/>
            <person name="Shahina M."/>
            <person name="Lai W.-A."/>
            <person name="Young C.-C."/>
        </authorList>
    </citation>
    <scope>NUCLEOTIDE SEQUENCE [LARGE SCALE GENOMIC DNA]</scope>
    <source>
        <strain evidence="2 3">CC-AMO-30D</strain>
    </source>
</reference>
<keyword evidence="3" id="KW-1185">Reference proteome</keyword>
<evidence type="ECO:0000313" key="2">
    <source>
        <dbReference type="EMBL" id="THD68000.1"/>
    </source>
</evidence>
<dbReference type="AlphaFoldDB" id="A0A4S3M0Q2"/>
<dbReference type="EMBL" id="SSMC01000002">
    <property type="protein sequence ID" value="THD68000.1"/>
    <property type="molecule type" value="Genomic_DNA"/>
</dbReference>
<gene>
    <name evidence="2" type="ORF">E7Z59_10155</name>
</gene>